<organism evidence="3 4">
    <name type="scientific">Symbiodinium microadriaticum</name>
    <name type="common">Dinoflagellate</name>
    <name type="synonym">Zooxanthella microadriatica</name>
    <dbReference type="NCBI Taxonomy" id="2951"/>
    <lineage>
        <taxon>Eukaryota</taxon>
        <taxon>Sar</taxon>
        <taxon>Alveolata</taxon>
        <taxon>Dinophyceae</taxon>
        <taxon>Suessiales</taxon>
        <taxon>Symbiodiniaceae</taxon>
        <taxon>Symbiodinium</taxon>
    </lineage>
</organism>
<feature type="coiled-coil region" evidence="1">
    <location>
        <begin position="1768"/>
        <end position="1802"/>
    </location>
</feature>
<dbReference type="InterPro" id="IPR036855">
    <property type="entry name" value="Znf_CCCH_sf"/>
</dbReference>
<feature type="region of interest" description="Disordered" evidence="2">
    <location>
        <begin position="2285"/>
        <end position="2306"/>
    </location>
</feature>
<dbReference type="InterPro" id="IPR036397">
    <property type="entry name" value="RNaseH_sf"/>
</dbReference>
<accession>A0A1Q9CA79</accession>
<dbReference type="Pfam" id="PF07727">
    <property type="entry name" value="RVT_2"/>
    <property type="match status" value="1"/>
</dbReference>
<dbReference type="GO" id="GO:0015074">
    <property type="term" value="P:DNA integration"/>
    <property type="evidence" value="ECO:0007669"/>
    <property type="project" value="InterPro"/>
</dbReference>
<dbReference type="EMBL" id="LSRX01001443">
    <property type="protein sequence ID" value="OLP79826.1"/>
    <property type="molecule type" value="Genomic_DNA"/>
</dbReference>
<evidence type="ECO:0000256" key="2">
    <source>
        <dbReference type="SAM" id="MobiDB-lite"/>
    </source>
</evidence>
<keyword evidence="1" id="KW-0175">Coiled coil</keyword>
<dbReference type="PROSITE" id="PS50158">
    <property type="entry name" value="ZF_CCHC"/>
    <property type="match status" value="1"/>
</dbReference>
<protein>
    <submittedName>
        <fullName evidence="3">Copia protein</fullName>
    </submittedName>
</protein>
<dbReference type="PROSITE" id="PS50994">
    <property type="entry name" value="INTEGRASE"/>
    <property type="match status" value="1"/>
</dbReference>
<dbReference type="Proteomes" id="UP000186817">
    <property type="component" value="Unassembled WGS sequence"/>
</dbReference>
<name>A0A1Q9CA79_SYMMI</name>
<sequence length="2546" mass="283704">MLEGPAYWKARAQDRLTVQQDEKAGTVRCLPFLTEHRSLSSHKPQANKHSNSLQQQLLGNLYHHVIQNMRVNYNSFLYGMNGMNILLRLGRSASYVSVDLKEVIMEEVRKQVKAALDERETEVKRESEEAMDDRGPGTLMELKIVPGLLLDFLRNLLYLGLNSLAVELVKHPQAQSPVPGGNPRDPDGEEASQKHFQGEGPGVGATFGEDNAMVDHLHLLVQGMRQLQQLQMNRKDPVEAEAVKGSVELQRMPEPGDAAVEFNDWLYITEQQLGALTDNASSWFAKCLACAREAYVRYQGASALERLSVTPTMTEELKDAKWFRLERRVLSLLLAAMPKAVREDTITHRVESVAGVLYRLHVLYQPGGAMERTAILKHLEGAPGSEDPGEVVTQLRRWRRYLARAEEMSIALPDASLQLHGIEKIVARVLEKFADVKFRLALARNELRLSSAPTSETVLKYYQHALAELQQVTPNVKNNQDGARLKGANTTTTATPGTGGSGSPTTSPKKGKNPCKFFQSEAGCRRGNNCTYAHEFLSKADRKTRCWTCGATGHRQQNCPTTTSDGGKGSGKQQGQPASTSMVNTTSSTSTAARMQASTAEVPTSGTSAPSDPAATTSTTTSLPQTGDEAAAHREEMKKLLKEASSMLSKIQLMGARVEDTKKATEELELLLRSAGMDQHGLALLDSGASHPFRPPVDTDEFEQATNVGVELADGQTVELRQTTTGTLLKQSGGNQHAPIVPLGSLVQQLGCSVSWSRRGGLQVVHPVHGNLKIKMKGSCPYISELEALRLIAEIEDKNLESLQQATMRSLWSSSSTNTALPWDTSLEDYVNTGNRSSALRAMMDPSFPIPLETSTERFGFVGPSNLDLSDESGLSYLKALPVNRKMRRRLQGSRWIVHLYDGKNGVATEELKKLEKEDIVVLEIDLQRSKVYNMKGWNNIMRALLWAACRGQLEGVLGGPPRGGVDELRQKLMYLWMVAEKGSAVHRVRSPFLFMEYPGEMDWWSSLEWRGFRDEHQLSHVCVDAEHDQQFHGATNMNFMNYLSGKATTTKRGSPARWTSRLMEAILEGVREWRKWPDRVRQAQLLCKMEGRLEEMTEKELKQWAKHVRDGHVPFHKRCRTCVTRAGSGRPHRKVLNPSAYVLSVDVAGPFRQRGIDADGKYRYALIGSYCMPRLEGYKNIDIPVDWQEGGGERDPGPVHPEDDGGRDPSPVHPGDDGGRDPSPVHPGDDGGRDSSPVQQEKGDDGRGVGPVVHDDDDFLAEEESQELPLPESDRVDLDQKNEEYRKLYDEVYKEVGDSIEYQTLLYVIPLRSRQKLDVNTAMRRMYLQLRQEGHPVARVHSDRARELKSATLRQWLYERDIWVTTGESQTPQQNGRAEAAVKNIKRYAKVLLGSSSLPRECWPLAMSFSAQRQRKRALGQPTKGEPTFGAKVAVKSKVFGTGGSYDLDPRWREGRFVGYSSDVKNGLVVRYDDGTFVTSCHVREGLVDAEALVEEEPLEVDLPVPTRRLRAKARLALITSPYEDIENYARSLNAEEMYKPEDVLVLWERLKDIPRPTRRGAKAMTVKEDGGSFYAGCFTHGGVCGIMKMAKMLPNVTAYLVKAAKEITGKPSFGCVAIVENVNMGPHRDSHNQTGTVNTVTALTKFDNGQVWVEKSEEEYGYNDVWREVKPGQWKRGALRELHRGETVSFSPGSWHQTEQWEGRRVALLTYTPRLTNLGARDEEELRGLGFELPPCDEQPNDNQDSEGTQPTMFAPPQEEDDSSWYLRLAQLNEDQQDLLEELQERSVILRRLLEEEEILLEEYYRMGKQVTQEADITHQLLVDMIEQTADEMVQAEGEEITKCLKGMSCDNSDSHEIDDVEKHLSELEGELQVVINVPLDQVKRNLSAWVPAIDKELGVLFKNGEGGTLRKISLKEAKRRERAGELTIVPSKLVFTCKPPNQGAAPKSHGDTKPKEPKAKWRRKCRLVLCGNFAERPEGQSQAELYAAGASADSMRVALVLASVCYWAGAGSDINGAFLLAPWPRHMRRYAILPPKTLVLAERATDQEAWEVDRALYGLRESPAVWSDFRRQRLRNAKVAWKQGYLLLKATVVDPEVWMILYCVEGAPDVLAGVLVTYVDDLLYLAENQVIVKLHTWLCEEWPSSPLEWTTDGTKYLGVEIEQKENYFLISQRGYLESLVRSYGLEPGGHVRLPCPREWLVDEDGDDLAANDEQFTPEELRRAQKVTGELLWVTRARPDILFVVTMMASALSKRPCHVYRVGLKVMAYLAASVDVQLQLGGRQPTGQQQQQAPTTAASPKPEAAPHCANIGLRLQGFSDASFAPFGGRSYGASTITLNGSVISWKCGRQAFTTMSVAEAELYEAAQTTLLMKGVHALIVEIVGKEVPQALYIDNSASVSLIGGCQGSWRTRHLKVRCAFISDMVQRGELTVSHISGQFQLADLPTKLHGKVRLAELMSLWGFIGGPLAKINDKVKIATLMCLMIALQAVPTEAAEVAEKVPGRNVSLAGLDELTVVTLLVCIAAVSMWELGKRIAFWALGIRE</sequence>
<feature type="compositionally biased region" description="Low complexity" evidence="2">
    <location>
        <begin position="2285"/>
        <end position="2300"/>
    </location>
</feature>
<dbReference type="GO" id="GO:0003676">
    <property type="term" value="F:nucleic acid binding"/>
    <property type="evidence" value="ECO:0007669"/>
    <property type="project" value="InterPro"/>
</dbReference>
<proteinExistence type="predicted"/>
<dbReference type="InterPro" id="IPR000571">
    <property type="entry name" value="Znf_CCCH"/>
</dbReference>
<evidence type="ECO:0000256" key="1">
    <source>
        <dbReference type="SAM" id="Coils"/>
    </source>
</evidence>
<dbReference type="InterPro" id="IPR013103">
    <property type="entry name" value="RVT_2"/>
</dbReference>
<feature type="region of interest" description="Disordered" evidence="2">
    <location>
        <begin position="1187"/>
        <end position="1256"/>
    </location>
</feature>
<feature type="compositionally biased region" description="Low complexity" evidence="2">
    <location>
        <begin position="573"/>
        <end position="622"/>
    </location>
</feature>
<feature type="compositionally biased region" description="Basic and acidic residues" evidence="2">
    <location>
        <begin position="1192"/>
        <end position="1208"/>
    </location>
</feature>
<evidence type="ECO:0000313" key="4">
    <source>
        <dbReference type="Proteomes" id="UP000186817"/>
    </source>
</evidence>
<feature type="region of interest" description="Disordered" evidence="2">
    <location>
        <begin position="557"/>
        <end position="634"/>
    </location>
</feature>
<dbReference type="CDD" id="cd09272">
    <property type="entry name" value="RNase_HI_RT_Ty1"/>
    <property type="match status" value="1"/>
</dbReference>
<keyword evidence="4" id="KW-1185">Reference proteome</keyword>
<dbReference type="InterPro" id="IPR001878">
    <property type="entry name" value="Znf_CCHC"/>
</dbReference>
<feature type="region of interest" description="Disordered" evidence="2">
    <location>
        <begin position="476"/>
        <end position="514"/>
    </location>
</feature>
<dbReference type="GO" id="GO:0008270">
    <property type="term" value="F:zinc ion binding"/>
    <property type="evidence" value="ECO:0007669"/>
    <property type="project" value="InterPro"/>
</dbReference>
<evidence type="ECO:0000313" key="3">
    <source>
        <dbReference type="EMBL" id="OLP79826.1"/>
    </source>
</evidence>
<dbReference type="SMART" id="SM00343">
    <property type="entry name" value="ZnF_C2HC"/>
    <property type="match status" value="1"/>
</dbReference>
<dbReference type="PROSITE" id="PS50103">
    <property type="entry name" value="ZF_C3H1"/>
    <property type="match status" value="1"/>
</dbReference>
<comment type="caution">
    <text evidence="3">The sequence shown here is derived from an EMBL/GenBank/DDBJ whole genome shotgun (WGS) entry which is preliminary data.</text>
</comment>
<dbReference type="SUPFAM" id="SSF53098">
    <property type="entry name" value="Ribonuclease H-like"/>
    <property type="match status" value="1"/>
</dbReference>
<reference evidence="3 4" key="1">
    <citation type="submission" date="2016-02" db="EMBL/GenBank/DDBJ databases">
        <title>Genome analysis of coral dinoflagellate symbionts highlights evolutionary adaptations to a symbiotic lifestyle.</title>
        <authorList>
            <person name="Aranda M."/>
            <person name="Li Y."/>
            <person name="Liew Y.J."/>
            <person name="Baumgarten S."/>
            <person name="Simakov O."/>
            <person name="Wilson M."/>
            <person name="Piel J."/>
            <person name="Ashoor H."/>
            <person name="Bougouffa S."/>
            <person name="Bajic V.B."/>
            <person name="Ryu T."/>
            <person name="Ravasi T."/>
            <person name="Bayer T."/>
            <person name="Micklem G."/>
            <person name="Kim H."/>
            <person name="Bhak J."/>
            <person name="Lajeunesse T.C."/>
            <person name="Voolstra C.R."/>
        </authorList>
    </citation>
    <scope>NUCLEOTIDE SEQUENCE [LARGE SCALE GENOMIC DNA]</scope>
    <source>
        <strain evidence="3 4">CCMP2467</strain>
    </source>
</reference>
<gene>
    <name evidence="3" type="primary">GIP</name>
    <name evidence="3" type="ORF">AK812_SmicGene39844</name>
</gene>
<dbReference type="OrthoDB" id="418757at2759"/>
<dbReference type="SUPFAM" id="SSF90229">
    <property type="entry name" value="CCCH zinc finger"/>
    <property type="match status" value="1"/>
</dbReference>
<feature type="region of interest" description="Disordered" evidence="2">
    <location>
        <begin position="173"/>
        <end position="208"/>
    </location>
</feature>
<feature type="region of interest" description="Disordered" evidence="2">
    <location>
        <begin position="1734"/>
        <end position="1763"/>
    </location>
</feature>
<dbReference type="InterPro" id="IPR001584">
    <property type="entry name" value="Integrase_cat-core"/>
</dbReference>
<dbReference type="Pfam" id="PF18044">
    <property type="entry name" value="zf-CCCH_4"/>
    <property type="match status" value="1"/>
</dbReference>
<feature type="compositionally biased region" description="Polar residues" evidence="2">
    <location>
        <begin position="1743"/>
        <end position="1754"/>
    </location>
</feature>
<dbReference type="InterPro" id="IPR041367">
    <property type="entry name" value="Znf-CCCH_4"/>
</dbReference>
<dbReference type="Gene3D" id="3.30.420.10">
    <property type="entry name" value="Ribonuclease H-like superfamily/Ribonuclease H"/>
    <property type="match status" value="1"/>
</dbReference>
<dbReference type="InterPro" id="IPR012337">
    <property type="entry name" value="RNaseH-like_sf"/>
</dbReference>